<sequence>MSDVTYEIIATVHNGNFSAFTVTESGDDDGSIVLRCGDVEIYVSDGSIADLKAAIDRILAEREAA</sequence>
<accession>A0ABQ5UYG9</accession>
<reference evidence="1" key="2">
    <citation type="submission" date="2023-01" db="EMBL/GenBank/DDBJ databases">
        <title>Draft genome sequence of Algimonas porphyrae strain NBRC 108216.</title>
        <authorList>
            <person name="Sun Q."/>
            <person name="Mori K."/>
        </authorList>
    </citation>
    <scope>NUCLEOTIDE SEQUENCE</scope>
    <source>
        <strain evidence="1">NBRC 108216</strain>
    </source>
</reference>
<name>A0ABQ5UYG9_9PROT</name>
<evidence type="ECO:0000313" key="2">
    <source>
        <dbReference type="Proteomes" id="UP001161390"/>
    </source>
</evidence>
<comment type="caution">
    <text evidence="1">The sequence shown here is derived from an EMBL/GenBank/DDBJ whole genome shotgun (WGS) entry which is preliminary data.</text>
</comment>
<evidence type="ECO:0000313" key="1">
    <source>
        <dbReference type="EMBL" id="GLQ20355.1"/>
    </source>
</evidence>
<keyword evidence="2" id="KW-1185">Reference proteome</keyword>
<gene>
    <name evidence="1" type="ORF">GCM10007854_13100</name>
</gene>
<protein>
    <submittedName>
        <fullName evidence="1">Uncharacterized protein</fullName>
    </submittedName>
</protein>
<reference evidence="1" key="1">
    <citation type="journal article" date="2014" name="Int. J. Syst. Evol. Microbiol.">
        <title>Complete genome of a new Firmicutes species belonging to the dominant human colonic microbiota ('Ruminococcus bicirculans') reveals two chromosomes and a selective capacity to utilize plant glucans.</title>
        <authorList>
            <consortium name="NISC Comparative Sequencing Program"/>
            <person name="Wegmann U."/>
            <person name="Louis P."/>
            <person name="Goesmann A."/>
            <person name="Henrissat B."/>
            <person name="Duncan S.H."/>
            <person name="Flint H.J."/>
        </authorList>
    </citation>
    <scope>NUCLEOTIDE SEQUENCE</scope>
    <source>
        <strain evidence="1">NBRC 108216</strain>
    </source>
</reference>
<dbReference type="RefSeq" id="WP_284370847.1">
    <property type="nucleotide sequence ID" value="NZ_BSNJ01000002.1"/>
</dbReference>
<dbReference type="Proteomes" id="UP001161390">
    <property type="component" value="Unassembled WGS sequence"/>
</dbReference>
<dbReference type="EMBL" id="BSNJ01000002">
    <property type="protein sequence ID" value="GLQ20355.1"/>
    <property type="molecule type" value="Genomic_DNA"/>
</dbReference>
<proteinExistence type="predicted"/>
<organism evidence="1 2">
    <name type="scientific">Algimonas porphyrae</name>
    <dbReference type="NCBI Taxonomy" id="1128113"/>
    <lineage>
        <taxon>Bacteria</taxon>
        <taxon>Pseudomonadati</taxon>
        <taxon>Pseudomonadota</taxon>
        <taxon>Alphaproteobacteria</taxon>
        <taxon>Maricaulales</taxon>
        <taxon>Robiginitomaculaceae</taxon>
        <taxon>Algimonas</taxon>
    </lineage>
</organism>